<sequence>SYWLLGIVGVVVQNNWREGRSWPIPGVDAYLGGYFFLEGEVLPSFLPSIFCCFSGLFQDGFGQDPFYKCLVAEVPRERQSKAGHTIVGYALYFFTYSTWKGRNIYMEDLYVMPEFRGMYVMCIYIYTHTHTHIWVNIIILKLERKTEMHHHEGNELRMQH</sequence>
<dbReference type="PANTHER" id="PTHR10545:SF51">
    <property type="entry name" value="THIALYSINE N-EPSILON-ACETYLTRANSFERASE"/>
    <property type="match status" value="1"/>
</dbReference>
<evidence type="ECO:0000313" key="4">
    <source>
        <dbReference type="Proteomes" id="UP000001646"/>
    </source>
</evidence>
<accession>A0A803TDJ5</accession>
<keyword evidence="2" id="KW-0012">Acyltransferase</keyword>
<dbReference type="InterPro" id="IPR051016">
    <property type="entry name" value="Diverse_Substrate_AcTransf"/>
</dbReference>
<dbReference type="AlphaFoldDB" id="A0A803TDJ5"/>
<dbReference type="GeneTree" id="ENSGT00950000183121"/>
<keyword evidence="4" id="KW-1185">Reference proteome</keyword>
<dbReference type="Gene3D" id="3.40.630.30">
    <property type="match status" value="1"/>
</dbReference>
<dbReference type="InParanoid" id="A0A803TDJ5"/>
<dbReference type="InterPro" id="IPR016181">
    <property type="entry name" value="Acyl_CoA_acyltransferase"/>
</dbReference>
<reference evidence="3" key="3">
    <citation type="submission" date="2025-09" db="UniProtKB">
        <authorList>
            <consortium name="Ensembl"/>
        </authorList>
    </citation>
    <scope>IDENTIFICATION</scope>
</reference>
<evidence type="ECO:0000256" key="1">
    <source>
        <dbReference type="ARBA" id="ARBA00022679"/>
    </source>
</evidence>
<dbReference type="Proteomes" id="UP000001646">
    <property type="component" value="Unplaced"/>
</dbReference>
<proteinExistence type="predicted"/>
<dbReference type="SUPFAM" id="SSF55729">
    <property type="entry name" value="Acyl-CoA N-acyltransferases (Nat)"/>
    <property type="match status" value="1"/>
</dbReference>
<reference evidence="3" key="2">
    <citation type="submission" date="2025-08" db="UniProtKB">
        <authorList>
            <consortium name="Ensembl"/>
        </authorList>
    </citation>
    <scope>IDENTIFICATION</scope>
</reference>
<evidence type="ECO:0000313" key="3">
    <source>
        <dbReference type="Ensembl" id="ENSACAP00000033285.1"/>
    </source>
</evidence>
<evidence type="ECO:0008006" key="5">
    <source>
        <dbReference type="Google" id="ProtNLM"/>
    </source>
</evidence>
<dbReference type="PANTHER" id="PTHR10545">
    <property type="entry name" value="DIAMINE N-ACETYLTRANSFERASE"/>
    <property type="match status" value="1"/>
</dbReference>
<organism evidence="3 4">
    <name type="scientific">Anolis carolinensis</name>
    <name type="common">Green anole</name>
    <name type="synonym">American chameleon</name>
    <dbReference type="NCBI Taxonomy" id="28377"/>
    <lineage>
        <taxon>Eukaryota</taxon>
        <taxon>Metazoa</taxon>
        <taxon>Chordata</taxon>
        <taxon>Craniata</taxon>
        <taxon>Vertebrata</taxon>
        <taxon>Euteleostomi</taxon>
        <taxon>Lepidosauria</taxon>
        <taxon>Squamata</taxon>
        <taxon>Bifurcata</taxon>
        <taxon>Unidentata</taxon>
        <taxon>Episquamata</taxon>
        <taxon>Toxicofera</taxon>
        <taxon>Iguania</taxon>
        <taxon>Dactyloidae</taxon>
        <taxon>Anolis</taxon>
    </lineage>
</organism>
<dbReference type="GO" id="GO:0016746">
    <property type="term" value="F:acyltransferase activity"/>
    <property type="evidence" value="ECO:0007669"/>
    <property type="project" value="UniProtKB-KW"/>
</dbReference>
<reference evidence="3" key="1">
    <citation type="submission" date="2009-12" db="EMBL/GenBank/DDBJ databases">
        <title>The Genome Sequence of Anolis carolinensis (Green Anole Lizard).</title>
        <authorList>
            <consortium name="The Genome Sequencing Platform"/>
            <person name="Di Palma F."/>
            <person name="Alfoldi J."/>
            <person name="Heiman D."/>
            <person name="Young S."/>
            <person name="Grabherr M."/>
            <person name="Johnson J."/>
            <person name="Lander E.S."/>
            <person name="Lindblad-Toh K."/>
        </authorList>
    </citation>
    <scope>NUCLEOTIDE SEQUENCE [LARGE SCALE GENOMIC DNA]</scope>
    <source>
        <strain evidence="3">JBL SC #1</strain>
    </source>
</reference>
<evidence type="ECO:0000256" key="2">
    <source>
        <dbReference type="ARBA" id="ARBA00023315"/>
    </source>
</evidence>
<dbReference type="Ensembl" id="ENSACAT00000044666.1">
    <property type="protein sequence ID" value="ENSACAP00000033285.1"/>
    <property type="gene ID" value="ENSACAG00000036725.1"/>
</dbReference>
<protein>
    <recommendedName>
        <fullName evidence="5">N-acetyltransferase domain-containing protein</fullName>
    </recommendedName>
</protein>
<name>A0A803TDJ5_ANOCA</name>
<keyword evidence="1" id="KW-0808">Transferase</keyword>